<evidence type="ECO:0000256" key="2">
    <source>
        <dbReference type="ARBA" id="ARBA00022801"/>
    </source>
</evidence>
<dbReference type="GO" id="GO:0016788">
    <property type="term" value="F:hydrolase activity, acting on ester bonds"/>
    <property type="evidence" value="ECO:0007669"/>
    <property type="project" value="InterPro"/>
</dbReference>
<keyword evidence="4" id="KW-0443">Lipid metabolism</keyword>
<protein>
    <recommendedName>
        <fullName evidence="7">GDSL esterase/lipase</fullName>
    </recommendedName>
</protein>
<evidence type="ECO:0000313" key="6">
    <source>
        <dbReference type="EMBL" id="AFK38481.1"/>
    </source>
</evidence>
<proteinExistence type="evidence at transcript level"/>
<dbReference type="InterPro" id="IPR001087">
    <property type="entry name" value="GDSL"/>
</dbReference>
<keyword evidence="5" id="KW-0732">Signal</keyword>
<evidence type="ECO:0000256" key="1">
    <source>
        <dbReference type="ARBA" id="ARBA00008668"/>
    </source>
</evidence>
<dbReference type="EMBL" id="BT138686">
    <property type="protein sequence ID" value="AFK38481.1"/>
    <property type="molecule type" value="mRNA"/>
</dbReference>
<dbReference type="PANTHER" id="PTHR46020:SF32">
    <property type="entry name" value="GDSL ESTERASE_LIPASE"/>
    <property type="match status" value="1"/>
</dbReference>
<feature type="chain" id="PRO_5003679192" description="GDSL esterase/lipase" evidence="5">
    <location>
        <begin position="29"/>
        <end position="208"/>
    </location>
</feature>
<dbReference type="AlphaFoldDB" id="I3SDY9"/>
<evidence type="ECO:0008006" key="7">
    <source>
        <dbReference type="Google" id="ProtNLM"/>
    </source>
</evidence>
<name>I3SDY9_LOTJA</name>
<dbReference type="PANTHER" id="PTHR46020">
    <property type="entry name" value="OSJNBB0059K02.9 PROTEIN"/>
    <property type="match status" value="1"/>
</dbReference>
<evidence type="ECO:0000256" key="3">
    <source>
        <dbReference type="ARBA" id="ARBA00022963"/>
    </source>
</evidence>
<keyword evidence="3" id="KW-0442">Lipid degradation</keyword>
<accession>I3SDY9</accession>
<sequence length="208" mass="22612">MMDSHKLVHLSPLLCLLLVLHLSGQAESLLKHDDAPTKLFVFGDSYADTGNIRKGLANSWKDPYGVTFPGKPAGRFSDGRVLTDYIAKYLKVKSPVPYRLRKLMPQHLKYGMNFAFGGSGVFTSVPAPNMTTQIDLLQQVISYKVYTASDLANSVAFLSVAGNDYSQYLAINGSVQGLPSFVAQVINQTTTNIATTPPTTLYSSTTPS</sequence>
<organism evidence="6">
    <name type="scientific">Lotus japonicus</name>
    <name type="common">Lotus corniculatus var. japonicus</name>
    <dbReference type="NCBI Taxonomy" id="34305"/>
    <lineage>
        <taxon>Eukaryota</taxon>
        <taxon>Viridiplantae</taxon>
        <taxon>Streptophyta</taxon>
        <taxon>Embryophyta</taxon>
        <taxon>Tracheophyta</taxon>
        <taxon>Spermatophyta</taxon>
        <taxon>Magnoliopsida</taxon>
        <taxon>eudicotyledons</taxon>
        <taxon>Gunneridae</taxon>
        <taxon>Pentapetalae</taxon>
        <taxon>rosids</taxon>
        <taxon>fabids</taxon>
        <taxon>Fabales</taxon>
        <taxon>Fabaceae</taxon>
        <taxon>Papilionoideae</taxon>
        <taxon>50 kb inversion clade</taxon>
        <taxon>NPAAA clade</taxon>
        <taxon>Hologalegina</taxon>
        <taxon>robinioid clade</taxon>
        <taxon>Loteae</taxon>
        <taxon>Lotus</taxon>
    </lineage>
</organism>
<dbReference type="InterPro" id="IPR036514">
    <property type="entry name" value="SGNH_hydro_sf"/>
</dbReference>
<dbReference type="GO" id="GO:0016042">
    <property type="term" value="P:lipid catabolic process"/>
    <property type="evidence" value="ECO:0007669"/>
    <property type="project" value="UniProtKB-KW"/>
</dbReference>
<feature type="signal peptide" evidence="5">
    <location>
        <begin position="1"/>
        <end position="28"/>
    </location>
</feature>
<comment type="similarity">
    <text evidence="1">Belongs to the 'GDSL' lipolytic enzyme family.</text>
</comment>
<keyword evidence="2" id="KW-0378">Hydrolase</keyword>
<dbReference type="Gene3D" id="3.40.50.1110">
    <property type="entry name" value="SGNH hydrolase"/>
    <property type="match status" value="1"/>
</dbReference>
<reference evidence="6" key="1">
    <citation type="submission" date="2012-05" db="EMBL/GenBank/DDBJ databases">
        <authorList>
            <person name="Krishnakumar V."/>
            <person name="Cheung F."/>
            <person name="Xiao Y."/>
            <person name="Chan A."/>
            <person name="Moskal W.A."/>
            <person name="Town C.D."/>
        </authorList>
    </citation>
    <scope>NUCLEOTIDE SEQUENCE</scope>
</reference>
<evidence type="ECO:0000256" key="4">
    <source>
        <dbReference type="ARBA" id="ARBA00023098"/>
    </source>
</evidence>
<dbReference type="Pfam" id="PF00657">
    <property type="entry name" value="Lipase_GDSL"/>
    <property type="match status" value="1"/>
</dbReference>
<evidence type="ECO:0000256" key="5">
    <source>
        <dbReference type="SAM" id="SignalP"/>
    </source>
</evidence>